<gene>
    <name evidence="2" type="ORF">SFRICE_009573</name>
</gene>
<accession>A0A2H1VYB1</accession>
<sequence length="276" mass="30122">MRCIVFQAQSPRCGYCTVPATVYCVLSTAGPRPPNTRQLILTYESFSKTYSKPVVGGVQLLNKAADKKGSEQILGSSKSKIIQQPNLVNVRAWWRRRGARGAGRRVASDSRGGFRGRGQRPRPPRRRARQCQGRCSRGQLTSGDARGTRRRPRAAVDSRPAAETHALRHTRAINRSRRRQRALLRRRAVLTSQVPEVARAAAATAPASRASPVAQPPHAHCTSSGALVMMVPGACWSTLTVSAVVIGRVGCVDTWCGARGQGEEVSSRAARRQRLR</sequence>
<feature type="region of interest" description="Disordered" evidence="1">
    <location>
        <begin position="99"/>
        <end position="165"/>
    </location>
</feature>
<evidence type="ECO:0000256" key="1">
    <source>
        <dbReference type="SAM" id="MobiDB-lite"/>
    </source>
</evidence>
<feature type="compositionally biased region" description="Basic and acidic residues" evidence="1">
    <location>
        <begin position="154"/>
        <end position="165"/>
    </location>
</feature>
<organism evidence="2">
    <name type="scientific">Spodoptera frugiperda</name>
    <name type="common">Fall armyworm</name>
    <dbReference type="NCBI Taxonomy" id="7108"/>
    <lineage>
        <taxon>Eukaryota</taxon>
        <taxon>Metazoa</taxon>
        <taxon>Ecdysozoa</taxon>
        <taxon>Arthropoda</taxon>
        <taxon>Hexapoda</taxon>
        <taxon>Insecta</taxon>
        <taxon>Pterygota</taxon>
        <taxon>Neoptera</taxon>
        <taxon>Endopterygota</taxon>
        <taxon>Lepidoptera</taxon>
        <taxon>Glossata</taxon>
        <taxon>Ditrysia</taxon>
        <taxon>Noctuoidea</taxon>
        <taxon>Noctuidae</taxon>
        <taxon>Amphipyrinae</taxon>
        <taxon>Spodoptera</taxon>
    </lineage>
</organism>
<evidence type="ECO:0000313" key="2">
    <source>
        <dbReference type="EMBL" id="SOQ45818.1"/>
    </source>
</evidence>
<name>A0A2H1VYB1_SPOFR</name>
<dbReference type="EMBL" id="ODYU01005196">
    <property type="protein sequence ID" value="SOQ45818.1"/>
    <property type="molecule type" value="Genomic_DNA"/>
</dbReference>
<proteinExistence type="predicted"/>
<dbReference type="AlphaFoldDB" id="A0A2H1VYB1"/>
<reference evidence="2" key="1">
    <citation type="submission" date="2016-07" db="EMBL/GenBank/DDBJ databases">
        <authorList>
            <person name="Bretaudeau A."/>
        </authorList>
    </citation>
    <scope>NUCLEOTIDE SEQUENCE</scope>
    <source>
        <strain evidence="2">Rice</strain>
        <tissue evidence="2">Whole body</tissue>
    </source>
</reference>
<feature type="compositionally biased region" description="Low complexity" evidence="1">
    <location>
        <begin position="130"/>
        <end position="139"/>
    </location>
</feature>
<feature type="compositionally biased region" description="Basic residues" evidence="1">
    <location>
        <begin position="117"/>
        <end position="129"/>
    </location>
</feature>
<protein>
    <submittedName>
        <fullName evidence="2">SFRICE_009573</fullName>
    </submittedName>
</protein>